<organism evidence="2">
    <name type="scientific">Herbiconiux sp. A18JL235</name>
    <dbReference type="NCBI Taxonomy" id="3152363"/>
    <lineage>
        <taxon>Bacteria</taxon>
        <taxon>Bacillati</taxon>
        <taxon>Actinomycetota</taxon>
        <taxon>Actinomycetes</taxon>
        <taxon>Micrococcales</taxon>
        <taxon>Microbacteriaceae</taxon>
        <taxon>Herbiconiux</taxon>
    </lineage>
</organism>
<dbReference type="AlphaFoldDB" id="A0AB39BEH5"/>
<keyword evidence="1" id="KW-1133">Transmembrane helix</keyword>
<dbReference type="EMBL" id="CP162511">
    <property type="protein sequence ID" value="XDI04754.1"/>
    <property type="molecule type" value="Genomic_DNA"/>
</dbReference>
<sequence>MFRFTTRRLPLVVLLGVLAAVPLGVGCAVVFGVMAAGVPGAAWRGAPIAGMAVVIAAVFALITVLTRPVMFTDRTMTRGGVVFRALLVLGTASAVVWVPFAAMSVALADLDPGGVVRARPGADLVVTMLGAGLLIAATGGLLALALLVVKAVQVRSRRDGVRRG</sequence>
<name>A0AB39BEH5_9MICO</name>
<keyword evidence="1" id="KW-0472">Membrane</keyword>
<protein>
    <recommendedName>
        <fullName evidence="3">DUF2975 domain-containing protein</fullName>
    </recommendedName>
</protein>
<feature type="transmembrane region" description="Helical" evidence="1">
    <location>
        <begin position="128"/>
        <end position="149"/>
    </location>
</feature>
<evidence type="ECO:0000256" key="1">
    <source>
        <dbReference type="SAM" id="Phobius"/>
    </source>
</evidence>
<keyword evidence="1" id="KW-0812">Transmembrane</keyword>
<evidence type="ECO:0000313" key="2">
    <source>
        <dbReference type="EMBL" id="XDI04754.1"/>
    </source>
</evidence>
<gene>
    <name evidence="2" type="ORF">ABFY20_15620</name>
</gene>
<dbReference type="RefSeq" id="WP_368497161.1">
    <property type="nucleotide sequence ID" value="NZ_CP162511.1"/>
</dbReference>
<accession>A0AB39BEH5</accession>
<dbReference type="PROSITE" id="PS51257">
    <property type="entry name" value="PROKAR_LIPOPROTEIN"/>
    <property type="match status" value="1"/>
</dbReference>
<proteinExistence type="predicted"/>
<feature type="transmembrane region" description="Helical" evidence="1">
    <location>
        <begin position="48"/>
        <end position="69"/>
    </location>
</feature>
<feature type="transmembrane region" description="Helical" evidence="1">
    <location>
        <begin position="81"/>
        <end position="108"/>
    </location>
</feature>
<evidence type="ECO:0008006" key="3">
    <source>
        <dbReference type="Google" id="ProtNLM"/>
    </source>
</evidence>
<feature type="transmembrane region" description="Helical" evidence="1">
    <location>
        <begin position="12"/>
        <end position="36"/>
    </location>
</feature>
<reference evidence="2" key="1">
    <citation type="submission" date="2024-05" db="EMBL/GenBank/DDBJ databases">
        <title>Herbiconiux sp. A18JL235.</title>
        <authorList>
            <person name="Zhang G."/>
        </authorList>
    </citation>
    <scope>NUCLEOTIDE SEQUENCE</scope>
    <source>
        <strain evidence="2">A18JL235</strain>
    </source>
</reference>